<comment type="cofactor">
    <cofactor evidence="14">
        <name>Mg(2+)</name>
        <dbReference type="ChEBI" id="CHEBI:18420"/>
    </cofactor>
</comment>
<evidence type="ECO:0000256" key="3">
    <source>
        <dbReference type="ARBA" id="ARBA00022723"/>
    </source>
</evidence>
<evidence type="ECO:0000313" key="17">
    <source>
        <dbReference type="Proteomes" id="UP001595755"/>
    </source>
</evidence>
<evidence type="ECO:0000256" key="6">
    <source>
        <dbReference type="ARBA" id="ARBA00022801"/>
    </source>
</evidence>
<keyword evidence="9 14" id="KW-0067">ATP-binding</keyword>
<comment type="caution">
    <text evidence="16">The sequence shown here is derived from an EMBL/GenBank/DDBJ whole genome shotgun (WGS) entry which is preliminary data.</text>
</comment>
<keyword evidence="5 14" id="KW-0227">DNA damage</keyword>
<keyword evidence="12 14" id="KW-0238">DNA-binding</keyword>
<dbReference type="EC" id="3.1.-.-" evidence="14"/>
<dbReference type="Gene3D" id="6.10.140.1030">
    <property type="match status" value="1"/>
</dbReference>
<organism evidence="16 17">
    <name type="scientific">Cohnella boryungensis</name>
    <dbReference type="NCBI Taxonomy" id="768479"/>
    <lineage>
        <taxon>Bacteria</taxon>
        <taxon>Bacillati</taxon>
        <taxon>Bacillota</taxon>
        <taxon>Bacilli</taxon>
        <taxon>Bacillales</taxon>
        <taxon>Paenibacillaceae</taxon>
        <taxon>Cohnella</taxon>
    </lineage>
</organism>
<dbReference type="InterPro" id="IPR014017">
    <property type="entry name" value="DNA_helicase_UvrD-like_C"/>
</dbReference>
<keyword evidence="11 14" id="KW-0411">Iron-sulfur</keyword>
<dbReference type="Pfam" id="PF21445">
    <property type="entry name" value="ADDB_N"/>
    <property type="match status" value="1"/>
</dbReference>
<feature type="binding site" evidence="14">
    <location>
        <position position="814"/>
    </location>
    <ligand>
        <name>[4Fe-4S] cluster</name>
        <dbReference type="ChEBI" id="CHEBI:49883"/>
    </ligand>
</feature>
<dbReference type="PANTHER" id="PTHR30591:SF1">
    <property type="entry name" value="RECBCD ENZYME SUBUNIT RECC"/>
    <property type="match status" value="1"/>
</dbReference>
<comment type="cofactor">
    <cofactor evidence="14">
        <name>[4Fe-4S] cluster</name>
        <dbReference type="ChEBI" id="CHEBI:49883"/>
    </cofactor>
    <text evidence="14">Binds 1 [4Fe-4S] cluster.</text>
</comment>
<evidence type="ECO:0000256" key="1">
    <source>
        <dbReference type="ARBA" id="ARBA00022485"/>
    </source>
</evidence>
<keyword evidence="1 14" id="KW-0004">4Fe-4S</keyword>
<gene>
    <name evidence="14 16" type="primary">addB</name>
    <name evidence="16" type="ORF">ACFO1S_19250</name>
</gene>
<evidence type="ECO:0000256" key="10">
    <source>
        <dbReference type="ARBA" id="ARBA00023004"/>
    </source>
</evidence>
<keyword evidence="13 14" id="KW-0234">DNA repair</keyword>
<evidence type="ECO:0000256" key="13">
    <source>
        <dbReference type="ARBA" id="ARBA00023204"/>
    </source>
</evidence>
<evidence type="ECO:0000256" key="8">
    <source>
        <dbReference type="ARBA" id="ARBA00022839"/>
    </source>
</evidence>
<keyword evidence="8 14" id="KW-0269">Exonuclease</keyword>
<keyword evidence="10 14" id="KW-0408">Iron</keyword>
<evidence type="ECO:0000256" key="2">
    <source>
        <dbReference type="ARBA" id="ARBA00022722"/>
    </source>
</evidence>
<dbReference type="EMBL" id="JBHSED010000040">
    <property type="protein sequence ID" value="MFC4305572.1"/>
    <property type="molecule type" value="Genomic_DNA"/>
</dbReference>
<feature type="binding site" evidence="14">
    <location>
        <position position="1142"/>
    </location>
    <ligand>
        <name>[4Fe-4S] cluster</name>
        <dbReference type="ChEBI" id="CHEBI:49883"/>
    </ligand>
</feature>
<keyword evidence="3 14" id="KW-0479">Metal-binding</keyword>
<dbReference type="PANTHER" id="PTHR30591">
    <property type="entry name" value="RECBCD ENZYME SUBUNIT RECC"/>
    <property type="match status" value="1"/>
</dbReference>
<proteinExistence type="inferred from homology"/>
<dbReference type="InterPro" id="IPR027417">
    <property type="entry name" value="P-loop_NTPase"/>
</dbReference>
<dbReference type="Gene3D" id="3.40.50.300">
    <property type="entry name" value="P-loop containing nucleotide triphosphate hydrolases"/>
    <property type="match status" value="4"/>
</dbReference>
<keyword evidence="2 14" id="KW-0540">Nuclease</keyword>
<dbReference type="Proteomes" id="UP001595755">
    <property type="component" value="Unassembled WGS sequence"/>
</dbReference>
<dbReference type="GO" id="GO:0003678">
    <property type="term" value="F:DNA helicase activity"/>
    <property type="evidence" value="ECO:0007669"/>
    <property type="project" value="UniProtKB-EC"/>
</dbReference>
<evidence type="ECO:0000259" key="15">
    <source>
        <dbReference type="PROSITE" id="PS51217"/>
    </source>
</evidence>
<evidence type="ECO:0000313" key="16">
    <source>
        <dbReference type="EMBL" id="MFC4305572.1"/>
    </source>
</evidence>
<dbReference type="InterPro" id="IPR014140">
    <property type="entry name" value="DNA_helicase_suAddB"/>
</dbReference>
<feature type="binding site" evidence="14">
    <location>
        <position position="1136"/>
    </location>
    <ligand>
        <name>[4Fe-4S] cluster</name>
        <dbReference type="ChEBI" id="CHEBI:49883"/>
    </ligand>
</feature>
<protein>
    <recommendedName>
        <fullName evidence="14">ATP-dependent helicase/deoxyribonuclease subunit B</fullName>
        <ecNumber evidence="14">3.1.-.-</ecNumber>
    </recommendedName>
    <alternativeName>
        <fullName evidence="14">ATP-dependent helicase/nuclease subunit AddB</fullName>
    </alternativeName>
</protein>
<evidence type="ECO:0000256" key="9">
    <source>
        <dbReference type="ARBA" id="ARBA00022840"/>
    </source>
</evidence>
<keyword evidence="4 14" id="KW-0547">Nucleotide-binding</keyword>
<keyword evidence="6 14" id="KW-0378">Hydrolase</keyword>
<comment type="similarity">
    <text evidence="14">Belongs to the helicase family. AddB/RexB type 1 subfamily.</text>
</comment>
<dbReference type="Pfam" id="PF12705">
    <property type="entry name" value="PDDEXK_1"/>
    <property type="match status" value="1"/>
</dbReference>
<evidence type="ECO:0000256" key="14">
    <source>
        <dbReference type="HAMAP-Rule" id="MF_01452"/>
    </source>
</evidence>
<dbReference type="InterPro" id="IPR038726">
    <property type="entry name" value="PDDEXK_AddAB-type"/>
</dbReference>
<keyword evidence="17" id="KW-1185">Reference proteome</keyword>
<keyword evidence="7 14" id="KW-0347">Helicase</keyword>
<dbReference type="HAMAP" id="MF_01452">
    <property type="entry name" value="AddB_type1"/>
    <property type="match status" value="1"/>
</dbReference>
<evidence type="ECO:0000256" key="7">
    <source>
        <dbReference type="ARBA" id="ARBA00022806"/>
    </source>
</evidence>
<comment type="subunit">
    <text evidence="14">Heterodimer of AddA and AddB.</text>
</comment>
<dbReference type="PROSITE" id="PS51217">
    <property type="entry name" value="UVRD_HELICASE_CTER"/>
    <property type="match status" value="1"/>
</dbReference>
<accession>A0ABV8SDR4</accession>
<feature type="binding site" evidence="14">
    <location>
        <position position="1133"/>
    </location>
    <ligand>
        <name>[4Fe-4S] cluster</name>
        <dbReference type="ChEBI" id="CHEBI:49883"/>
    </ligand>
</feature>
<evidence type="ECO:0000256" key="11">
    <source>
        <dbReference type="ARBA" id="ARBA00023014"/>
    </source>
</evidence>
<comment type="function">
    <text evidence="14">The heterodimer acts as both an ATP-dependent DNA helicase and an ATP-dependent, dual-direction single-stranded exonuclease. Recognizes the chi site generating a DNA molecule suitable for the initiation of homologous recombination. The AddB subunit has 5' -&gt; 3' nuclease activity but not helicase activity.</text>
</comment>
<sequence length="1179" mass="131072">MTLRIIAGRSGSGKTRLILDEIRSRLKAAPLGSPLILLVPEQATFQAEYAMATTPGLNGFMRAQVLSFRRLAFRVMQETGGSAVVPIHDNGKAMLLHKVMEARRGSLRLFRGGKGESGLISGINELLTEMKRYGIDGDKLARHAEQASRRIGNAEQSGLLADKLHDLSLFYSDMEQQLAGHWLDGEDMLQWLVRGAAESMLLSEAEIWVDGFHGFTPGEYAVIEALLRKVDRMHVALCVDRPYGAGERPDELELFHPTAETSALLCELAQAAGVAEELATVLEPQPAPRFRSNPMLAFLERNWGNRRRWTGELELLDPRHRQCGISLHGAANRRAETEAVARDMLRRVRDEDARWRDMAVFVRKLDDYADLIAAVFGDYGIPHYLDGKASVSHHPFVEFVRSALECVTGGWKSDAVFRCAKTDLLGTPDRRVTRDEVDLLENYALAAGIDGWRWHSTKAWHPLYSGDIESDEAANAQAEAALASLLEVRDALLQPLLAMERRLKEARSVRDMCESVYLFLEESGAADQLERWTEEDANAGRPDRMAVHRPLWDGVIHLLDQLVELMGDQPPELALFAGMLESGLEELKLGAVPPSLDGVLIGSPERTRSDRVQIVYLLGMNDGVLPMRIPENGLLAEEERDRLAAGGLMLAPGARRRLLDEQFLAYLTLTTASRHLWVSFPVANEEGQALLPSEWIGKLRKRFPGIPVQSAAAGPQETHTEAEQLAFAAHPGRAMTHLLARLRGWRQGEALGAGWWAVYNWLLSSGEWSGRLRSLVSSLHYTNEESPLSAETSRLLYGDRLLASVSRMERFIACPFQHFAVHGLKLQERRLYRVDSPDIGQLFHAALRMTTEKLFAEGPAGLDVSRWQNEAAAAVDKLLPRVQAQILLSSQRHQVMARKLRDIVTQASAVLGEQAALSAFKPVGLELSFGPNGLLPALSIPLDGTRAMDIVGKIDRVDAAESSEGLLLRILDYKSSAMKLKLDEVAHGLSLQMLTYLDVVVSHAPHWLGRPAKPAGVLYFHVQNPLLLTSNGMSEEEAKNALFRQYRMQGLLLSDDESVKLMDESLHRSAKSAVVPVEFKKDGAFSARSQVATESEWTTLRSSVRSQIRRIGKRIVEGDVAIAPYRLDKRSPCTFCDYRPVCHFDQQVEGNAYQALSKAASREELWRRIAQEAEGGEPE</sequence>
<name>A0ABV8SDR4_9BACL</name>
<comment type="miscellaneous">
    <text evidence="14">Despite having conserved helicase domains, this subunit does not have helicase activity.</text>
</comment>
<reference evidence="17" key="1">
    <citation type="journal article" date="2019" name="Int. J. Syst. Evol. Microbiol.">
        <title>The Global Catalogue of Microorganisms (GCM) 10K type strain sequencing project: providing services to taxonomists for standard genome sequencing and annotation.</title>
        <authorList>
            <consortium name="The Broad Institute Genomics Platform"/>
            <consortium name="The Broad Institute Genome Sequencing Center for Infectious Disease"/>
            <person name="Wu L."/>
            <person name="Ma J."/>
        </authorList>
    </citation>
    <scope>NUCLEOTIDE SEQUENCE [LARGE SCALE GENOMIC DNA]</scope>
    <source>
        <strain evidence="17">CGMCC 4.1641</strain>
    </source>
</reference>
<dbReference type="GO" id="GO:0016787">
    <property type="term" value="F:hydrolase activity"/>
    <property type="evidence" value="ECO:0007669"/>
    <property type="project" value="UniProtKB-KW"/>
</dbReference>
<dbReference type="RefSeq" id="WP_204601175.1">
    <property type="nucleotide sequence ID" value="NZ_JBHSED010000040.1"/>
</dbReference>
<evidence type="ECO:0000256" key="5">
    <source>
        <dbReference type="ARBA" id="ARBA00022763"/>
    </source>
</evidence>
<evidence type="ECO:0000256" key="12">
    <source>
        <dbReference type="ARBA" id="ARBA00023125"/>
    </source>
</evidence>
<dbReference type="SUPFAM" id="SSF52540">
    <property type="entry name" value="P-loop containing nucleoside triphosphate hydrolases"/>
    <property type="match status" value="1"/>
</dbReference>
<evidence type="ECO:0000256" key="4">
    <source>
        <dbReference type="ARBA" id="ARBA00022741"/>
    </source>
</evidence>
<feature type="domain" description="UvrD-like helicase C-terminal" evidence="15">
    <location>
        <begin position="292"/>
        <end position="597"/>
    </location>
</feature>
<dbReference type="NCBIfam" id="TIGR02773">
    <property type="entry name" value="addB_Gpos"/>
    <property type="match status" value="1"/>
</dbReference>
<dbReference type="InterPro" id="IPR049035">
    <property type="entry name" value="ADDB_N"/>
</dbReference>